<keyword evidence="2 5" id="KW-0732">Signal</keyword>
<dbReference type="Pfam" id="PF02057">
    <property type="entry name" value="Glyco_hydro_59"/>
    <property type="match status" value="1"/>
</dbReference>
<evidence type="ECO:0000256" key="3">
    <source>
        <dbReference type="ARBA" id="ARBA00022801"/>
    </source>
</evidence>
<keyword evidence="8" id="KW-0119">Carbohydrate metabolism</keyword>
<evidence type="ECO:0000256" key="1">
    <source>
        <dbReference type="ARBA" id="ARBA00005382"/>
    </source>
</evidence>
<dbReference type="OrthoDB" id="2012278at2759"/>
<dbReference type="PANTHER" id="PTHR11069:SF23">
    <property type="entry name" value="LYSOSOMAL ACID GLUCOSYLCERAMIDASE"/>
    <property type="match status" value="1"/>
</dbReference>
<dbReference type="AlphaFoldDB" id="A0A8H6D155"/>
<dbReference type="Proteomes" id="UP000544331">
    <property type="component" value="Unassembled WGS sequence"/>
</dbReference>
<evidence type="ECO:0000256" key="5">
    <source>
        <dbReference type="SAM" id="SignalP"/>
    </source>
</evidence>
<dbReference type="GO" id="GO:0016020">
    <property type="term" value="C:membrane"/>
    <property type="evidence" value="ECO:0007669"/>
    <property type="project" value="GOC"/>
</dbReference>
<dbReference type="InterPro" id="IPR013780">
    <property type="entry name" value="Glyco_hydro_b"/>
</dbReference>
<dbReference type="GO" id="GO:0006680">
    <property type="term" value="P:glucosylceramide catabolic process"/>
    <property type="evidence" value="ECO:0007669"/>
    <property type="project" value="TreeGrafter"/>
</dbReference>
<evidence type="ECO:0000313" key="9">
    <source>
        <dbReference type="Proteomes" id="UP000544331"/>
    </source>
</evidence>
<keyword evidence="3 8" id="KW-0378">Hydrolase</keyword>
<dbReference type="InterPro" id="IPR033452">
    <property type="entry name" value="GH30_C"/>
</dbReference>
<gene>
    <name evidence="8" type="ORF">FMUND_14665</name>
</gene>
<dbReference type="Gene3D" id="3.20.20.80">
    <property type="entry name" value="Glycosidases"/>
    <property type="match status" value="1"/>
</dbReference>
<feature type="domain" description="Glycosyl hydrolase family 30 beta sandwich" evidence="7">
    <location>
        <begin position="361"/>
        <end position="446"/>
    </location>
</feature>
<dbReference type="PANTHER" id="PTHR11069">
    <property type="entry name" value="GLUCOSYLCERAMIDASE"/>
    <property type="match status" value="1"/>
</dbReference>
<dbReference type="GO" id="GO:0004348">
    <property type="term" value="F:glucosylceramidase activity"/>
    <property type="evidence" value="ECO:0007669"/>
    <property type="project" value="InterPro"/>
</dbReference>
<organism evidence="8 9">
    <name type="scientific">Fusarium mundagurra</name>
    <dbReference type="NCBI Taxonomy" id="1567541"/>
    <lineage>
        <taxon>Eukaryota</taxon>
        <taxon>Fungi</taxon>
        <taxon>Dikarya</taxon>
        <taxon>Ascomycota</taxon>
        <taxon>Pezizomycotina</taxon>
        <taxon>Sordariomycetes</taxon>
        <taxon>Hypocreomycetidae</taxon>
        <taxon>Hypocreales</taxon>
        <taxon>Nectriaceae</taxon>
        <taxon>Fusarium</taxon>
        <taxon>Fusarium fujikuroi species complex</taxon>
    </lineage>
</organism>
<dbReference type="SUPFAM" id="SSF51011">
    <property type="entry name" value="Glycosyl hydrolase domain"/>
    <property type="match status" value="1"/>
</dbReference>
<protein>
    <submittedName>
        <fullName evidence="8">Glucuronoxylanase xynC</fullName>
    </submittedName>
</protein>
<feature type="compositionally biased region" description="Basic residues" evidence="4">
    <location>
        <begin position="524"/>
        <end position="573"/>
    </location>
</feature>
<keyword evidence="8" id="KW-0326">Glycosidase</keyword>
<feature type="region of interest" description="Disordered" evidence="4">
    <location>
        <begin position="510"/>
        <end position="573"/>
    </location>
</feature>
<dbReference type="InterPro" id="IPR017853">
    <property type="entry name" value="GH"/>
</dbReference>
<proteinExistence type="inferred from homology"/>
<accession>A0A8H6D155</accession>
<keyword evidence="8" id="KW-0858">Xylan degradation</keyword>
<evidence type="ECO:0000259" key="6">
    <source>
        <dbReference type="Pfam" id="PF02057"/>
    </source>
</evidence>
<sequence>MLFSFILPTLAFQASLALGDTSVTVNTNKKLQVIDGFGVSEAYGHAKQVQNLASGPQKEALDLLFDTTTGAGLFIIRNKIGCDASNSITSTNTGNPEKQAVYHFDGDDDGQVWFSKQAMSYGVDTIYANAWSAPVYMKSAKSMGRLCGTPGVSCSSGDWRHRYVEMIAAYLSYYKQAGIPVSHVGFLNEGDGSDFMLSTAEQAADVIPLLHTALQSKGLGDIKMTCCDNIGWKSQMDYTAKLAELEVEKYLSVITSHEYSSSPDQSMNTTLPTWMSEGAANDQAFATAWYVNGGSNEGFTWAVKIAQGIVNADLSAYIYWEGVETNNKGSLSHVIDTDGTKFTISSILWAIAHWSRHIRPGAHRLSTSGVVQDTIIGAFENVDGSVVMVLTNSGTAAQTVDLGVSGSSFSTAQAFTSDAEAQMVDTKVTLSGGSVKVTVPVHGVVTVKLTTAKSSKPISTAVSMQSAPTSTGAKHSLVHQKPSATTLSVVKTPTRTQAASVVESAKAVKYPVPPVPSKGAAKSVTKKGTKKTATKKGSRKSTAKKGSHRSHKAHSAAHRRCGHGSHRRGRCTN</sequence>
<evidence type="ECO:0000256" key="4">
    <source>
        <dbReference type="SAM" id="MobiDB-lite"/>
    </source>
</evidence>
<comment type="caution">
    <text evidence="8">The sequence shown here is derived from an EMBL/GenBank/DDBJ whole genome shotgun (WGS) entry which is preliminary data.</text>
</comment>
<dbReference type="InterPro" id="IPR001139">
    <property type="entry name" value="Glyco_hydro_30"/>
</dbReference>
<name>A0A8H6D155_9HYPO</name>
<feature type="signal peptide" evidence="5">
    <location>
        <begin position="1"/>
        <end position="19"/>
    </location>
</feature>
<evidence type="ECO:0000313" key="8">
    <source>
        <dbReference type="EMBL" id="KAF5699704.1"/>
    </source>
</evidence>
<keyword evidence="8" id="KW-0624">Polysaccharide degradation</keyword>
<keyword evidence="9" id="KW-1185">Reference proteome</keyword>
<dbReference type="Gene3D" id="2.60.40.1180">
    <property type="entry name" value="Golgi alpha-mannosidase II"/>
    <property type="match status" value="1"/>
</dbReference>
<evidence type="ECO:0000259" key="7">
    <source>
        <dbReference type="Pfam" id="PF17189"/>
    </source>
</evidence>
<reference evidence="8 9" key="1">
    <citation type="submission" date="2020-05" db="EMBL/GenBank/DDBJ databases">
        <title>Identification and distribution of gene clusters putatively required for synthesis of sphingolipid metabolism inhibitors in phylogenetically diverse species of the filamentous fungus Fusarium.</title>
        <authorList>
            <person name="Kim H.-S."/>
            <person name="Busman M."/>
            <person name="Brown D.W."/>
            <person name="Divon H."/>
            <person name="Uhlig S."/>
            <person name="Proctor R.H."/>
        </authorList>
    </citation>
    <scope>NUCLEOTIDE SEQUENCE [LARGE SCALE GENOMIC DNA]</scope>
    <source>
        <strain evidence="8 9">NRRL 66235</strain>
    </source>
</reference>
<feature type="chain" id="PRO_5034238559" evidence="5">
    <location>
        <begin position="20"/>
        <end position="573"/>
    </location>
</feature>
<dbReference type="InterPro" id="IPR049161">
    <property type="entry name" value="GH59_cat"/>
</dbReference>
<feature type="compositionally biased region" description="Polar residues" evidence="4">
    <location>
        <begin position="456"/>
        <end position="473"/>
    </location>
</feature>
<dbReference type="Pfam" id="PF17189">
    <property type="entry name" value="Glyco_hydro_30C"/>
    <property type="match status" value="1"/>
</dbReference>
<dbReference type="GO" id="GO:0045493">
    <property type="term" value="P:xylan catabolic process"/>
    <property type="evidence" value="ECO:0007669"/>
    <property type="project" value="UniProtKB-KW"/>
</dbReference>
<dbReference type="EMBL" id="JAAOAN010000785">
    <property type="protein sequence ID" value="KAF5699704.1"/>
    <property type="molecule type" value="Genomic_DNA"/>
</dbReference>
<dbReference type="SUPFAM" id="SSF51445">
    <property type="entry name" value="(Trans)glycosidases"/>
    <property type="match status" value="1"/>
</dbReference>
<feature type="region of interest" description="Disordered" evidence="4">
    <location>
        <begin position="456"/>
        <end position="480"/>
    </location>
</feature>
<feature type="domain" description="Glycosyl hydrolase family 59 catalytic" evidence="6">
    <location>
        <begin position="35"/>
        <end position="327"/>
    </location>
</feature>
<evidence type="ECO:0000256" key="2">
    <source>
        <dbReference type="ARBA" id="ARBA00022729"/>
    </source>
</evidence>
<comment type="similarity">
    <text evidence="1">Belongs to the glycosyl hydrolase 30 family.</text>
</comment>